<evidence type="ECO:0000313" key="4">
    <source>
        <dbReference type="EMBL" id="QBZ83022.1"/>
    </source>
</evidence>
<dbReference type="Proteomes" id="UP000296201">
    <property type="component" value="Chromosome"/>
</dbReference>
<accession>A0A4P7P1B9</accession>
<evidence type="ECO:0000256" key="2">
    <source>
        <dbReference type="ARBA" id="ARBA00022801"/>
    </source>
</evidence>
<dbReference type="GO" id="GO:0046872">
    <property type="term" value="F:metal ion binding"/>
    <property type="evidence" value="ECO:0007669"/>
    <property type="project" value="UniProtKB-KW"/>
</dbReference>
<keyword evidence="5" id="KW-1185">Reference proteome</keyword>
<keyword evidence="1" id="KW-0479">Metal-binding</keyword>
<dbReference type="InterPro" id="IPR036412">
    <property type="entry name" value="HAD-like_sf"/>
</dbReference>
<keyword evidence="2 4" id="KW-0378">Hydrolase</keyword>
<dbReference type="EC" id="3.1.3.3" evidence="4"/>
<gene>
    <name evidence="4" type="primary">serB1</name>
    <name evidence="4" type="ORF">GHNINEIG_01063</name>
</gene>
<reference evidence="4 5" key="1">
    <citation type="submission" date="2018-08" db="EMBL/GenBank/DDBJ databases">
        <title>Horizontal acquisition of hydrogen conversion ability and other habitat adaptations in Hydrogenovibrio crunogenus strains.</title>
        <authorList>
            <person name="Gonnella G."/>
            <person name="Adam N."/>
            <person name="Perner M."/>
        </authorList>
    </citation>
    <scope>NUCLEOTIDE SEQUENCE [LARGE SCALE GENOMIC DNA]</scope>
    <source>
        <strain evidence="4 5">SP-41</strain>
    </source>
</reference>
<dbReference type="RefSeq" id="WP_135795680.1">
    <property type="nucleotide sequence ID" value="NZ_CP032096.1"/>
</dbReference>
<name>A0A4P7P1B9_9GAMM</name>
<protein>
    <submittedName>
        <fullName evidence="4">Phosphoserine phosphatase SerB1</fullName>
        <ecNumber evidence="4">3.1.3.3</ecNumber>
    </submittedName>
</protein>
<dbReference type="SUPFAM" id="SSF56784">
    <property type="entry name" value="HAD-like"/>
    <property type="match status" value="1"/>
</dbReference>
<dbReference type="InterPro" id="IPR023214">
    <property type="entry name" value="HAD_sf"/>
</dbReference>
<sequence length="218" mass="25167">MALAIFDLDNTLIHGDSDYLWGKFLVEKGVVDPDVYEKTNEQFYTDYKNGCLDIYKFQRFSLAPLTKHSMETLNAWHEEFMQNYIRPIYQDKAQALVDEHRSKGDQLLIVTATNSFVTRPIGELYGITELIGTEPEIVDNKFTGEVAGVPSFQEGKVTRLNDWLTEHNQSLEGSYFYSDSRNDIPLLEIVDHPIIVDADEYLTQVAKERQWPSLSFRD</sequence>
<dbReference type="PANTHER" id="PTHR43344:SF13">
    <property type="entry name" value="PHOSPHATASE RV3661-RELATED"/>
    <property type="match status" value="1"/>
</dbReference>
<dbReference type="OrthoDB" id="9784466at2"/>
<dbReference type="AlphaFoldDB" id="A0A4P7P1B9"/>
<keyword evidence="3" id="KW-0460">Magnesium</keyword>
<dbReference type="Pfam" id="PF12710">
    <property type="entry name" value="HAD"/>
    <property type="match status" value="1"/>
</dbReference>
<dbReference type="NCBIfam" id="TIGR01488">
    <property type="entry name" value="HAD-SF-IB"/>
    <property type="match status" value="1"/>
</dbReference>
<evidence type="ECO:0000256" key="1">
    <source>
        <dbReference type="ARBA" id="ARBA00022723"/>
    </source>
</evidence>
<dbReference type="Gene3D" id="1.20.1440.100">
    <property type="entry name" value="SG protein - dephosphorylation function"/>
    <property type="match status" value="1"/>
</dbReference>
<dbReference type="EMBL" id="CP032096">
    <property type="protein sequence ID" value="QBZ83022.1"/>
    <property type="molecule type" value="Genomic_DNA"/>
</dbReference>
<dbReference type="NCBIfam" id="TIGR01490">
    <property type="entry name" value="HAD-SF-IB-hyp1"/>
    <property type="match status" value="1"/>
</dbReference>
<dbReference type="CDD" id="cd02612">
    <property type="entry name" value="HAD_PGPPase"/>
    <property type="match status" value="1"/>
</dbReference>
<dbReference type="PANTHER" id="PTHR43344">
    <property type="entry name" value="PHOSPHOSERINE PHOSPHATASE"/>
    <property type="match status" value="1"/>
</dbReference>
<dbReference type="GO" id="GO:0016787">
    <property type="term" value="F:hydrolase activity"/>
    <property type="evidence" value="ECO:0007669"/>
    <property type="project" value="UniProtKB-KW"/>
</dbReference>
<dbReference type="Gene3D" id="3.40.50.1000">
    <property type="entry name" value="HAD superfamily/HAD-like"/>
    <property type="match status" value="1"/>
</dbReference>
<organism evidence="4 5">
    <name type="scientific">Hydrogenovibrio crunogenus</name>
    <dbReference type="NCBI Taxonomy" id="39765"/>
    <lineage>
        <taxon>Bacteria</taxon>
        <taxon>Pseudomonadati</taxon>
        <taxon>Pseudomonadota</taxon>
        <taxon>Gammaproteobacteria</taxon>
        <taxon>Thiotrichales</taxon>
        <taxon>Piscirickettsiaceae</taxon>
        <taxon>Hydrogenovibrio</taxon>
    </lineage>
</organism>
<evidence type="ECO:0000256" key="3">
    <source>
        <dbReference type="ARBA" id="ARBA00022842"/>
    </source>
</evidence>
<evidence type="ECO:0000313" key="5">
    <source>
        <dbReference type="Proteomes" id="UP000296201"/>
    </source>
</evidence>
<dbReference type="InterPro" id="IPR050582">
    <property type="entry name" value="HAD-like_SerB"/>
</dbReference>
<proteinExistence type="predicted"/>
<dbReference type="InterPro" id="IPR006385">
    <property type="entry name" value="HAD_hydro_SerB1"/>
</dbReference>